<reference evidence="1 2" key="1">
    <citation type="submission" date="2021-06" db="EMBL/GenBank/DDBJ databases">
        <authorList>
            <person name="Palmer J.M."/>
        </authorList>
    </citation>
    <scope>NUCLEOTIDE SEQUENCE [LARGE SCALE GENOMIC DNA]</scope>
    <source>
        <strain evidence="2">if_2019</strain>
        <tissue evidence="1">Muscle</tissue>
    </source>
</reference>
<sequence length="123" mass="14262">MKFKIFGNTTNAQAHITLHHPELNDHIFSWKKYLTHGLSLRKSECILGTNWLFKIFSFSIPDYLSQGVDLSGIDVIENDLLLISRARLEVENQAKRLLEQGMEIQVLYRICYCSNQMGHSLCY</sequence>
<accession>A0ABV0VJY0</accession>
<name>A0ABV0VJY0_9TELE</name>
<dbReference type="EMBL" id="JAHRIQ010111325">
    <property type="protein sequence ID" value="MEQ2257554.1"/>
    <property type="molecule type" value="Genomic_DNA"/>
</dbReference>
<keyword evidence="2" id="KW-1185">Reference proteome</keyword>
<comment type="caution">
    <text evidence="1">The sequence shown here is derived from an EMBL/GenBank/DDBJ whole genome shotgun (WGS) entry which is preliminary data.</text>
</comment>
<protein>
    <submittedName>
        <fullName evidence="1">Uncharacterized protein</fullName>
    </submittedName>
</protein>
<evidence type="ECO:0000313" key="2">
    <source>
        <dbReference type="Proteomes" id="UP001482620"/>
    </source>
</evidence>
<organism evidence="1 2">
    <name type="scientific">Ilyodon furcidens</name>
    <name type="common">goldbreast splitfin</name>
    <dbReference type="NCBI Taxonomy" id="33524"/>
    <lineage>
        <taxon>Eukaryota</taxon>
        <taxon>Metazoa</taxon>
        <taxon>Chordata</taxon>
        <taxon>Craniata</taxon>
        <taxon>Vertebrata</taxon>
        <taxon>Euteleostomi</taxon>
        <taxon>Actinopterygii</taxon>
        <taxon>Neopterygii</taxon>
        <taxon>Teleostei</taxon>
        <taxon>Neoteleostei</taxon>
        <taxon>Acanthomorphata</taxon>
        <taxon>Ovalentaria</taxon>
        <taxon>Atherinomorphae</taxon>
        <taxon>Cyprinodontiformes</taxon>
        <taxon>Goodeidae</taxon>
        <taxon>Ilyodon</taxon>
    </lineage>
</organism>
<gene>
    <name evidence="1" type="ORF">ILYODFUR_035911</name>
</gene>
<dbReference type="Proteomes" id="UP001482620">
    <property type="component" value="Unassembled WGS sequence"/>
</dbReference>
<proteinExistence type="predicted"/>
<evidence type="ECO:0000313" key="1">
    <source>
        <dbReference type="EMBL" id="MEQ2257554.1"/>
    </source>
</evidence>